<dbReference type="GeneID" id="4850783"/>
<dbReference type="STRING" id="322104.A3GET4"/>
<dbReference type="InParanoid" id="A3GET4"/>
<dbReference type="HAMAP" id="MF_01876">
    <property type="entry name" value="PsiMP_glycosidase"/>
    <property type="match status" value="1"/>
</dbReference>
<dbReference type="eggNOG" id="KOG3009">
    <property type="taxonomic scope" value="Eukaryota"/>
</dbReference>
<comment type="caution">
    <text evidence="6">The sequence shown here is derived from an EMBL/GenBank/DDBJ whole genome shotgun (WGS) entry which is preliminary data.</text>
</comment>
<dbReference type="InterPro" id="IPR022830">
    <property type="entry name" value="Indigdn_synthA-like"/>
</dbReference>
<dbReference type="PANTHER" id="PTHR42909:SF1">
    <property type="entry name" value="CARBOHYDRATE KINASE PFKB DOMAIN-CONTAINING PROTEIN"/>
    <property type="match status" value="1"/>
</dbReference>
<dbReference type="EMBL" id="AAVQ01000001">
    <property type="protein sequence ID" value="EAZ63640.2"/>
    <property type="molecule type" value="Genomic_DNA"/>
</dbReference>
<dbReference type="SUPFAM" id="SSF110581">
    <property type="entry name" value="Indigoidine synthase A-like"/>
    <property type="match status" value="1"/>
</dbReference>
<evidence type="ECO:0000313" key="6">
    <source>
        <dbReference type="EMBL" id="EAZ63640.2"/>
    </source>
</evidence>
<dbReference type="KEGG" id="pic:PICST_38766"/>
<protein>
    <recommendedName>
        <fullName evidence="8">Pseudouridine-5'-phosphate glycosidase</fullName>
    </recommendedName>
</protein>
<dbReference type="GO" id="GO:0046872">
    <property type="term" value="F:metal ion binding"/>
    <property type="evidence" value="ECO:0007669"/>
    <property type="project" value="UniProtKB-KW"/>
</dbReference>
<dbReference type="AlphaFoldDB" id="A3GET4"/>
<keyword evidence="2" id="KW-0378">Hydrolase</keyword>
<evidence type="ECO:0000256" key="3">
    <source>
        <dbReference type="ARBA" id="ARBA00023211"/>
    </source>
</evidence>
<keyword evidence="1" id="KW-0479">Metal-binding</keyword>
<keyword evidence="7" id="KW-1185">Reference proteome</keyword>
<reference evidence="6 7" key="1">
    <citation type="journal article" date="2007" name="Nat. Biotechnol.">
        <title>Genome sequence of the lignocellulose-bioconverting and xylose-fermenting yeast Pichia stipitis.</title>
        <authorList>
            <person name="Jeffries T.W."/>
            <person name="Grigoriev I.V."/>
            <person name="Grimwood J."/>
            <person name="Laplaza J.M."/>
            <person name="Aerts A."/>
            <person name="Salamov A."/>
            <person name="Schmutz J."/>
            <person name="Lindquist E."/>
            <person name="Dehal P."/>
            <person name="Shapiro H."/>
            <person name="Jin Y.S."/>
            <person name="Passoth V."/>
            <person name="Richardson P.M."/>
        </authorList>
    </citation>
    <scope>NUCLEOTIDE SEQUENCE [LARGE SCALE GENOMIC DNA]</scope>
    <source>
        <strain evidence="7">ATCC 58785 / CBS 6054 / NBRC 10063 / NRRL Y-11545</strain>
    </source>
</reference>
<gene>
    <name evidence="6" type="ORF">PICST_38766</name>
</gene>
<dbReference type="RefSeq" id="XP_001387663.2">
    <property type="nucleotide sequence ID" value="XM_001387626.1"/>
</dbReference>
<dbReference type="Proteomes" id="UP000002258">
    <property type="component" value="Chromosome 1"/>
</dbReference>
<evidence type="ECO:0000256" key="4">
    <source>
        <dbReference type="ARBA" id="ARBA00023239"/>
    </source>
</evidence>
<dbReference type="GO" id="GO:0016798">
    <property type="term" value="F:hydrolase activity, acting on glycosyl bonds"/>
    <property type="evidence" value="ECO:0007669"/>
    <property type="project" value="UniProtKB-KW"/>
</dbReference>
<dbReference type="HOGENOM" id="CLU_012201_0_1_1"/>
<organism evidence="6 7">
    <name type="scientific">Scheffersomyces stipitis (strain ATCC 58785 / CBS 6054 / NBRC 10063 / NRRL Y-11545)</name>
    <name type="common">Yeast</name>
    <name type="synonym">Pichia stipitis</name>
    <dbReference type="NCBI Taxonomy" id="322104"/>
    <lineage>
        <taxon>Eukaryota</taxon>
        <taxon>Fungi</taxon>
        <taxon>Dikarya</taxon>
        <taxon>Ascomycota</taxon>
        <taxon>Saccharomycotina</taxon>
        <taxon>Pichiomycetes</taxon>
        <taxon>Debaryomycetaceae</taxon>
        <taxon>Scheffersomyces</taxon>
    </lineage>
</organism>
<dbReference type="InterPro" id="IPR007342">
    <property type="entry name" value="PsuG"/>
</dbReference>
<accession>A3GET4</accession>
<dbReference type="OMA" id="GVHREWT"/>
<keyword evidence="3" id="KW-0464">Manganese</keyword>
<keyword evidence="5" id="KW-0326">Glycosidase</keyword>
<name>A3GET4_PICST</name>
<dbReference type="Gene3D" id="3.40.1790.10">
    <property type="entry name" value="Indigoidine synthase domain"/>
    <property type="match status" value="1"/>
</dbReference>
<evidence type="ECO:0000256" key="1">
    <source>
        <dbReference type="ARBA" id="ARBA00022723"/>
    </source>
</evidence>
<keyword evidence="4" id="KW-0456">Lyase</keyword>
<sequence>MLLAHRRLLSSSQARGSFHIDISEEIKHALNSSKPVVSLESTIITHGLPFPQNFEMAKQVEEVVRDNGAIPATCAFIDGKPRVGLSELSLKYLAEQANKGKANKVSRRDIGYTMAKGYNGGTTIASTMILSHMAGIKVFATGGLGGVHKGGQNSFDVSADLTELGRTPVSVVCSGPKSILDIGLTLEFLETQGVFVGTYNDDGRLDVEVPGFYCRESGYRSPYDFSSFEEAASIIHNHNNIMSLNSGNIFCIPPPRESALSSSFISKVIDRANQEAIAQNISGKNLTPFLLSKIAEETNGKSVECNIKFVLNNARAATQIATSLSKLENNVSI</sequence>
<dbReference type="GO" id="GO:0005737">
    <property type="term" value="C:cytoplasm"/>
    <property type="evidence" value="ECO:0007669"/>
    <property type="project" value="TreeGrafter"/>
</dbReference>
<evidence type="ECO:0000313" key="7">
    <source>
        <dbReference type="Proteomes" id="UP000002258"/>
    </source>
</evidence>
<dbReference type="PANTHER" id="PTHR42909">
    <property type="entry name" value="ZGC:136858"/>
    <property type="match status" value="1"/>
</dbReference>
<evidence type="ECO:0000256" key="5">
    <source>
        <dbReference type="ARBA" id="ARBA00023295"/>
    </source>
</evidence>
<evidence type="ECO:0008006" key="8">
    <source>
        <dbReference type="Google" id="ProtNLM"/>
    </source>
</evidence>
<dbReference type="GO" id="GO:0004730">
    <property type="term" value="F:pseudouridylate synthase activity"/>
    <property type="evidence" value="ECO:0007669"/>
    <property type="project" value="InterPro"/>
</dbReference>
<evidence type="ECO:0000256" key="2">
    <source>
        <dbReference type="ARBA" id="ARBA00022801"/>
    </source>
</evidence>
<dbReference type="Pfam" id="PF04227">
    <property type="entry name" value="Indigoidine_A"/>
    <property type="match status" value="1"/>
</dbReference>
<proteinExistence type="inferred from homology"/>
<dbReference type="OrthoDB" id="198885at2759"/>